<dbReference type="PANTHER" id="PTHR41287">
    <property type="match status" value="1"/>
</dbReference>
<feature type="domain" description="Terminase large subunit-like endonuclease" evidence="2">
    <location>
        <begin position="259"/>
        <end position="440"/>
    </location>
</feature>
<sequence length="463" mass="51966">MGRGDDVARCHRYAERVVAGKVPACSLARDACERHLRDLAAQPARGLYFDERAARHALSFFSYLKHSKGEWAGSTFRLEDWQCFIVGSIFGWMRKDGTRRFRDAYVEVPRKNGKSTLAAGVGLYLFAADDEPGAEVYTAATKREQARIVHAEAIRMVRKSRSLRSVIRIRRDNLSLEDTASKYEPLGADQGTDEGLNPHGAIIDELQAHKTSDLVNVLKTALGARRQPLIFRITTAGHNQQSVGREEHDHSEAVLKGTVEDDAWFAFIATIDKGDDWRTVKAARKANPNYGVSVKPAYLKDQVAWAANLPSRQAEVECKHFDIWNVSETGWIPLDIWDASAGTVDPEKLRGRECYGGLDLATVSDMTAWVMGFPSEVGRKFGDHVCDEDCVDILARFFCPEAKLTDSSNRYRDQYQVWADKGFLTVTPGNATDYAFVRQQVIDDAAKFRLVDMNVDRLFQAHQ</sequence>
<feature type="non-terminal residue" evidence="3">
    <location>
        <position position="463"/>
    </location>
</feature>
<accession>A0A0F9F2D0</accession>
<dbReference type="PANTHER" id="PTHR41287:SF1">
    <property type="entry name" value="PROTEIN YMFN"/>
    <property type="match status" value="1"/>
</dbReference>
<dbReference type="InterPro" id="IPR046462">
    <property type="entry name" value="TerL_nuclease"/>
</dbReference>
<protein>
    <recommendedName>
        <fullName evidence="4">Terminase large subunit</fullName>
    </recommendedName>
</protein>
<dbReference type="Gene3D" id="3.40.50.300">
    <property type="entry name" value="P-loop containing nucleotide triphosphate hydrolases"/>
    <property type="match status" value="1"/>
</dbReference>
<dbReference type="InterPro" id="IPR027417">
    <property type="entry name" value="P-loop_NTPase"/>
</dbReference>
<dbReference type="Pfam" id="PF03354">
    <property type="entry name" value="TerL_ATPase"/>
    <property type="match status" value="1"/>
</dbReference>
<dbReference type="GO" id="GO:0004519">
    <property type="term" value="F:endonuclease activity"/>
    <property type="evidence" value="ECO:0007669"/>
    <property type="project" value="InterPro"/>
</dbReference>
<evidence type="ECO:0008006" key="4">
    <source>
        <dbReference type="Google" id="ProtNLM"/>
    </source>
</evidence>
<dbReference type="Pfam" id="PF20441">
    <property type="entry name" value="TerL_nuclease"/>
    <property type="match status" value="1"/>
</dbReference>
<evidence type="ECO:0000313" key="3">
    <source>
        <dbReference type="EMBL" id="KKL45227.1"/>
    </source>
</evidence>
<evidence type="ECO:0000259" key="1">
    <source>
        <dbReference type="Pfam" id="PF03354"/>
    </source>
</evidence>
<feature type="domain" description="Terminase large subunit-like ATPase" evidence="1">
    <location>
        <begin position="80"/>
        <end position="249"/>
    </location>
</feature>
<dbReference type="InterPro" id="IPR046461">
    <property type="entry name" value="TerL_ATPase"/>
</dbReference>
<reference evidence="3" key="1">
    <citation type="journal article" date="2015" name="Nature">
        <title>Complex archaea that bridge the gap between prokaryotes and eukaryotes.</title>
        <authorList>
            <person name="Spang A."/>
            <person name="Saw J.H."/>
            <person name="Jorgensen S.L."/>
            <person name="Zaremba-Niedzwiedzka K."/>
            <person name="Martijn J."/>
            <person name="Lind A.E."/>
            <person name="van Eijk R."/>
            <person name="Schleper C."/>
            <person name="Guy L."/>
            <person name="Ettema T.J."/>
        </authorList>
    </citation>
    <scope>NUCLEOTIDE SEQUENCE</scope>
</reference>
<dbReference type="AlphaFoldDB" id="A0A0F9F2D0"/>
<organism evidence="3">
    <name type="scientific">marine sediment metagenome</name>
    <dbReference type="NCBI Taxonomy" id="412755"/>
    <lineage>
        <taxon>unclassified sequences</taxon>
        <taxon>metagenomes</taxon>
        <taxon>ecological metagenomes</taxon>
    </lineage>
</organism>
<comment type="caution">
    <text evidence="3">The sequence shown here is derived from an EMBL/GenBank/DDBJ whole genome shotgun (WGS) entry which is preliminary data.</text>
</comment>
<dbReference type="EMBL" id="LAZR01034469">
    <property type="protein sequence ID" value="KKL45227.1"/>
    <property type="molecule type" value="Genomic_DNA"/>
</dbReference>
<evidence type="ECO:0000259" key="2">
    <source>
        <dbReference type="Pfam" id="PF20441"/>
    </source>
</evidence>
<dbReference type="InterPro" id="IPR005021">
    <property type="entry name" value="Terminase_largesu-like"/>
</dbReference>
<proteinExistence type="predicted"/>
<gene>
    <name evidence="3" type="ORF">LCGC14_2357800</name>
</gene>
<name>A0A0F9F2D0_9ZZZZ</name>